<dbReference type="OrthoDB" id="159782at2"/>
<reference evidence="5" key="1">
    <citation type="submission" date="2016-10" db="EMBL/GenBank/DDBJ databases">
        <authorList>
            <person name="Varghese N."/>
            <person name="Submissions S."/>
        </authorList>
    </citation>
    <scope>NUCLEOTIDE SEQUENCE [LARGE SCALE GENOMIC DNA]</scope>
    <source>
        <strain evidence="5">DSM 21368</strain>
    </source>
</reference>
<gene>
    <name evidence="4" type="ORF">SAMN04488554_2236</name>
</gene>
<protein>
    <submittedName>
        <fullName evidence="4">Uncharacterized conserved protein, contains HEPN domain</fullName>
    </submittedName>
</protein>
<evidence type="ECO:0000256" key="2">
    <source>
        <dbReference type="ARBA" id="ARBA00022722"/>
    </source>
</evidence>
<dbReference type="Proteomes" id="UP000199220">
    <property type="component" value="Unassembled WGS sequence"/>
</dbReference>
<keyword evidence="1" id="KW-1277">Toxin-antitoxin system</keyword>
<proteinExistence type="predicted"/>
<dbReference type="STRING" id="648782.SAMN04488554_2236"/>
<evidence type="ECO:0000256" key="3">
    <source>
        <dbReference type="ARBA" id="ARBA00022801"/>
    </source>
</evidence>
<sequence length="121" mass="13629">MELHVAKEFVHIDTWLTHAREITSRGRAHYLTDVLTQEAGDSLMMKVGEAANRLARHGVTAPAGVDWPLAVANRNFIIHQYDQIDREQTWLTLSEDLAEWHAAVQPLVAEARRSLDSTDSS</sequence>
<name>A0A1H5KFF0_9MICO</name>
<evidence type="ECO:0000313" key="4">
    <source>
        <dbReference type="EMBL" id="SEE63519.1"/>
    </source>
</evidence>
<evidence type="ECO:0000313" key="5">
    <source>
        <dbReference type="Proteomes" id="UP000199220"/>
    </source>
</evidence>
<dbReference type="InterPro" id="IPR008201">
    <property type="entry name" value="HepT-like"/>
</dbReference>
<keyword evidence="5" id="KW-1185">Reference proteome</keyword>
<dbReference type="GO" id="GO:0110001">
    <property type="term" value="C:toxin-antitoxin complex"/>
    <property type="evidence" value="ECO:0007669"/>
    <property type="project" value="InterPro"/>
</dbReference>
<dbReference type="Pfam" id="PF01934">
    <property type="entry name" value="HepT-like"/>
    <property type="match status" value="1"/>
</dbReference>
<dbReference type="EMBL" id="FNTX01000002">
    <property type="protein sequence ID" value="SEE63519.1"/>
    <property type="molecule type" value="Genomic_DNA"/>
</dbReference>
<dbReference type="GO" id="GO:0004540">
    <property type="term" value="F:RNA nuclease activity"/>
    <property type="evidence" value="ECO:0007669"/>
    <property type="project" value="InterPro"/>
</dbReference>
<dbReference type="AlphaFoldDB" id="A0A1H5KFF0"/>
<evidence type="ECO:0000256" key="1">
    <source>
        <dbReference type="ARBA" id="ARBA00022649"/>
    </source>
</evidence>
<organism evidence="4 5">
    <name type="scientific">Ruania alba</name>
    <dbReference type="NCBI Taxonomy" id="648782"/>
    <lineage>
        <taxon>Bacteria</taxon>
        <taxon>Bacillati</taxon>
        <taxon>Actinomycetota</taxon>
        <taxon>Actinomycetes</taxon>
        <taxon>Micrococcales</taxon>
        <taxon>Ruaniaceae</taxon>
        <taxon>Ruania</taxon>
    </lineage>
</organism>
<keyword evidence="3" id="KW-0378">Hydrolase</keyword>
<dbReference type="RefSeq" id="WP_089773227.1">
    <property type="nucleotide sequence ID" value="NZ_FNTX01000002.1"/>
</dbReference>
<accession>A0A1H5KFF0</accession>
<dbReference type="GO" id="GO:0016787">
    <property type="term" value="F:hydrolase activity"/>
    <property type="evidence" value="ECO:0007669"/>
    <property type="project" value="UniProtKB-KW"/>
</dbReference>
<keyword evidence="2" id="KW-0540">Nuclease</keyword>